<dbReference type="AlphaFoldDB" id="A0A3A1UK65"/>
<dbReference type="EMBL" id="QXQA01000029">
    <property type="protein sequence ID" value="RIX46028.1"/>
    <property type="molecule type" value="Genomic_DNA"/>
</dbReference>
<accession>A0A3A1UK65</accession>
<proteinExistence type="predicted"/>
<reference evidence="2 3" key="1">
    <citation type="submission" date="2018-09" db="EMBL/GenBank/DDBJ databases">
        <title>Paenibacillus aracenensis nov. sp. isolated from a cave in southern Spain.</title>
        <authorList>
            <person name="Jurado V."/>
            <person name="Gutierrez-Patricio S."/>
            <person name="Gonzalez-Pimentel J.L."/>
            <person name="Miller A.Z."/>
            <person name="Laiz L."/>
            <person name="Saiz-Jimenez C."/>
        </authorList>
    </citation>
    <scope>NUCLEOTIDE SEQUENCE [LARGE SCALE GENOMIC DNA]</scope>
    <source>
        <strain evidence="2 3">DSM 22867</strain>
    </source>
</reference>
<comment type="caution">
    <text evidence="2">The sequence shown here is derived from an EMBL/GenBank/DDBJ whole genome shotgun (WGS) entry which is preliminary data.</text>
</comment>
<dbReference type="Proteomes" id="UP000266482">
    <property type="component" value="Unassembled WGS sequence"/>
</dbReference>
<protein>
    <submittedName>
        <fullName evidence="2">DUF2203 family protein</fullName>
    </submittedName>
</protein>
<evidence type="ECO:0000313" key="2">
    <source>
        <dbReference type="EMBL" id="RIX46028.1"/>
    </source>
</evidence>
<dbReference type="RefSeq" id="WP_119603151.1">
    <property type="nucleotide sequence ID" value="NZ_QXQA01000029.1"/>
</dbReference>
<evidence type="ECO:0000256" key="1">
    <source>
        <dbReference type="SAM" id="Coils"/>
    </source>
</evidence>
<keyword evidence="1" id="KW-0175">Coiled coil</keyword>
<name>A0A3A1UK65_9BACL</name>
<evidence type="ECO:0000313" key="3">
    <source>
        <dbReference type="Proteomes" id="UP000266482"/>
    </source>
</evidence>
<feature type="coiled-coil region" evidence="1">
    <location>
        <begin position="7"/>
        <end position="75"/>
    </location>
</feature>
<dbReference type="InterPro" id="IPR018699">
    <property type="entry name" value="DUF2203"/>
</dbReference>
<sequence>MDKRYTIEEANALLPLIRQELRQLQDMADELEEQYIAYRKLKAVVQGKPSKEDPLFELESKLDFLQIELNQYVENFTRKGILLKSIEPGLIDFPAVVEGEEVLLCWKEGEASITHYHGWNDGFIGRKRHPEA</sequence>
<keyword evidence="3" id="KW-1185">Reference proteome</keyword>
<dbReference type="OrthoDB" id="9802910at2"/>
<gene>
    <name evidence="2" type="ORF">D3P08_26575</name>
</gene>
<organism evidence="2 3">
    <name type="scientific">Paenibacillus nanensis</name>
    <dbReference type="NCBI Taxonomy" id="393251"/>
    <lineage>
        <taxon>Bacteria</taxon>
        <taxon>Bacillati</taxon>
        <taxon>Bacillota</taxon>
        <taxon>Bacilli</taxon>
        <taxon>Bacillales</taxon>
        <taxon>Paenibacillaceae</taxon>
        <taxon>Paenibacillus</taxon>
    </lineage>
</organism>
<dbReference type="PIRSF" id="PIRSF016498">
    <property type="entry name" value="UCP016498"/>
    <property type="match status" value="1"/>
</dbReference>
<dbReference type="Pfam" id="PF09969">
    <property type="entry name" value="DUF2203"/>
    <property type="match status" value="1"/>
</dbReference>